<evidence type="ECO:0000259" key="10">
    <source>
        <dbReference type="PROSITE" id="PS50112"/>
    </source>
</evidence>
<feature type="domain" description="Histidine kinase" evidence="9">
    <location>
        <begin position="309"/>
        <end position="519"/>
    </location>
</feature>
<dbReference type="PANTHER" id="PTHR42878:SF15">
    <property type="entry name" value="BACTERIOPHYTOCHROME"/>
    <property type="match status" value="1"/>
</dbReference>
<dbReference type="InterPro" id="IPR003594">
    <property type="entry name" value="HATPase_dom"/>
</dbReference>
<dbReference type="EC" id="2.7.13.3" evidence="3"/>
<evidence type="ECO:0000256" key="4">
    <source>
        <dbReference type="ARBA" id="ARBA00022553"/>
    </source>
</evidence>
<keyword evidence="8" id="KW-0175">Coiled coil</keyword>
<dbReference type="InterPro" id="IPR035965">
    <property type="entry name" value="PAS-like_dom_sf"/>
</dbReference>
<dbReference type="GO" id="GO:0005886">
    <property type="term" value="C:plasma membrane"/>
    <property type="evidence" value="ECO:0007669"/>
    <property type="project" value="UniProtKB-SubCell"/>
</dbReference>
<dbReference type="InterPro" id="IPR050351">
    <property type="entry name" value="BphY/WalK/GraS-like"/>
</dbReference>
<keyword evidence="7" id="KW-0472">Membrane</keyword>
<organism evidence="11 12">
    <name type="scientific">Ramlibacter agri</name>
    <dbReference type="NCBI Taxonomy" id="2728837"/>
    <lineage>
        <taxon>Bacteria</taxon>
        <taxon>Pseudomonadati</taxon>
        <taxon>Pseudomonadota</taxon>
        <taxon>Betaproteobacteria</taxon>
        <taxon>Burkholderiales</taxon>
        <taxon>Comamonadaceae</taxon>
        <taxon>Ramlibacter</taxon>
    </lineage>
</organism>
<protein>
    <recommendedName>
        <fullName evidence="3">histidine kinase</fullName>
        <ecNumber evidence="3">2.7.13.3</ecNumber>
    </recommendedName>
</protein>
<dbReference type="Gene3D" id="1.10.287.130">
    <property type="match status" value="1"/>
</dbReference>
<dbReference type="InterPro" id="IPR000014">
    <property type="entry name" value="PAS"/>
</dbReference>
<feature type="coiled-coil region" evidence="8">
    <location>
        <begin position="271"/>
        <end position="302"/>
    </location>
</feature>
<dbReference type="GO" id="GO:0030295">
    <property type="term" value="F:protein kinase activator activity"/>
    <property type="evidence" value="ECO:0007669"/>
    <property type="project" value="TreeGrafter"/>
</dbReference>
<dbReference type="InterPro" id="IPR005467">
    <property type="entry name" value="His_kinase_dom"/>
</dbReference>
<dbReference type="Pfam" id="PF08448">
    <property type="entry name" value="PAS_4"/>
    <property type="match status" value="1"/>
</dbReference>
<dbReference type="SMART" id="SM00091">
    <property type="entry name" value="PAS"/>
    <property type="match status" value="1"/>
</dbReference>
<name>A0A848HEB5_9BURK</name>
<comment type="catalytic activity">
    <reaction evidence="1">
        <text>ATP + protein L-histidine = ADP + protein N-phospho-L-histidine.</text>
        <dbReference type="EC" id="2.7.13.3"/>
    </reaction>
</comment>
<evidence type="ECO:0000256" key="7">
    <source>
        <dbReference type="ARBA" id="ARBA00023136"/>
    </source>
</evidence>
<dbReference type="InterPro" id="IPR036097">
    <property type="entry name" value="HisK_dim/P_sf"/>
</dbReference>
<evidence type="ECO:0000256" key="8">
    <source>
        <dbReference type="SAM" id="Coils"/>
    </source>
</evidence>
<dbReference type="PROSITE" id="PS50112">
    <property type="entry name" value="PAS"/>
    <property type="match status" value="1"/>
</dbReference>
<dbReference type="Proteomes" id="UP000541185">
    <property type="component" value="Unassembled WGS sequence"/>
</dbReference>
<dbReference type="Pfam" id="PF00512">
    <property type="entry name" value="HisKA"/>
    <property type="match status" value="1"/>
</dbReference>
<keyword evidence="12" id="KW-1185">Reference proteome</keyword>
<dbReference type="InterPro" id="IPR013656">
    <property type="entry name" value="PAS_4"/>
</dbReference>
<gene>
    <name evidence="11" type="ORF">HHL11_29035</name>
</gene>
<dbReference type="PROSITE" id="PS50109">
    <property type="entry name" value="HIS_KIN"/>
    <property type="match status" value="1"/>
</dbReference>
<keyword evidence="6" id="KW-0418">Kinase</keyword>
<evidence type="ECO:0000256" key="5">
    <source>
        <dbReference type="ARBA" id="ARBA00022679"/>
    </source>
</evidence>
<comment type="caution">
    <text evidence="11">The sequence shown here is derived from an EMBL/GenBank/DDBJ whole genome shotgun (WGS) entry which is preliminary data.</text>
</comment>
<comment type="subcellular location">
    <subcellularLocation>
        <location evidence="2">Cell inner membrane</location>
        <topology evidence="2">Multi-pass membrane protein</topology>
    </subcellularLocation>
</comment>
<evidence type="ECO:0000313" key="12">
    <source>
        <dbReference type="Proteomes" id="UP000541185"/>
    </source>
</evidence>
<dbReference type="InterPro" id="IPR036890">
    <property type="entry name" value="HATPase_C_sf"/>
</dbReference>
<dbReference type="SUPFAM" id="SSF55785">
    <property type="entry name" value="PYP-like sensor domain (PAS domain)"/>
    <property type="match status" value="2"/>
</dbReference>
<dbReference type="SMART" id="SM00388">
    <property type="entry name" value="HisKA"/>
    <property type="match status" value="1"/>
</dbReference>
<dbReference type="InterPro" id="IPR004358">
    <property type="entry name" value="Sig_transdc_His_kin-like_C"/>
</dbReference>
<dbReference type="PANTHER" id="PTHR42878">
    <property type="entry name" value="TWO-COMPONENT HISTIDINE KINASE"/>
    <property type="match status" value="1"/>
</dbReference>
<keyword evidence="5" id="KW-0808">Transferase</keyword>
<evidence type="ECO:0000256" key="2">
    <source>
        <dbReference type="ARBA" id="ARBA00004429"/>
    </source>
</evidence>
<dbReference type="AlphaFoldDB" id="A0A848HEB5"/>
<dbReference type="SUPFAM" id="SSF47384">
    <property type="entry name" value="Homodimeric domain of signal transducing histidine kinase"/>
    <property type="match status" value="1"/>
</dbReference>
<evidence type="ECO:0000313" key="11">
    <source>
        <dbReference type="EMBL" id="NML47829.1"/>
    </source>
</evidence>
<accession>A0A848HEB5</accession>
<dbReference type="CDD" id="cd00082">
    <property type="entry name" value="HisKA"/>
    <property type="match status" value="1"/>
</dbReference>
<dbReference type="SMART" id="SM00387">
    <property type="entry name" value="HATPase_c"/>
    <property type="match status" value="1"/>
</dbReference>
<dbReference type="SUPFAM" id="SSF55874">
    <property type="entry name" value="ATPase domain of HSP90 chaperone/DNA topoisomerase II/histidine kinase"/>
    <property type="match status" value="1"/>
</dbReference>
<dbReference type="Gene3D" id="3.30.450.20">
    <property type="entry name" value="PAS domain"/>
    <property type="match status" value="2"/>
</dbReference>
<evidence type="ECO:0000256" key="3">
    <source>
        <dbReference type="ARBA" id="ARBA00012438"/>
    </source>
</evidence>
<feature type="domain" description="PAS" evidence="10">
    <location>
        <begin position="164"/>
        <end position="246"/>
    </location>
</feature>
<dbReference type="GO" id="GO:0000156">
    <property type="term" value="F:phosphorelay response regulator activity"/>
    <property type="evidence" value="ECO:0007669"/>
    <property type="project" value="TreeGrafter"/>
</dbReference>
<evidence type="ECO:0000256" key="1">
    <source>
        <dbReference type="ARBA" id="ARBA00000085"/>
    </source>
</evidence>
<dbReference type="CDD" id="cd00130">
    <property type="entry name" value="PAS"/>
    <property type="match status" value="1"/>
</dbReference>
<evidence type="ECO:0000256" key="6">
    <source>
        <dbReference type="ARBA" id="ARBA00022777"/>
    </source>
</evidence>
<reference evidence="11 12" key="1">
    <citation type="submission" date="2020-04" db="EMBL/GenBank/DDBJ databases">
        <title>Ramlibacter sp. G-1-2-2 isolated from soil.</title>
        <authorList>
            <person name="Dahal R.H."/>
        </authorList>
    </citation>
    <scope>NUCLEOTIDE SEQUENCE [LARGE SCALE GENOMIC DNA]</scope>
    <source>
        <strain evidence="11 12">G-1-2-2</strain>
    </source>
</reference>
<dbReference type="GO" id="GO:0000155">
    <property type="term" value="F:phosphorelay sensor kinase activity"/>
    <property type="evidence" value="ECO:0007669"/>
    <property type="project" value="InterPro"/>
</dbReference>
<dbReference type="GO" id="GO:0007234">
    <property type="term" value="P:osmosensory signaling via phosphorelay pathway"/>
    <property type="evidence" value="ECO:0007669"/>
    <property type="project" value="TreeGrafter"/>
</dbReference>
<evidence type="ECO:0000259" key="9">
    <source>
        <dbReference type="PROSITE" id="PS50109"/>
    </source>
</evidence>
<dbReference type="Pfam" id="PF02518">
    <property type="entry name" value="HATPase_c"/>
    <property type="match status" value="1"/>
</dbReference>
<dbReference type="FunFam" id="3.30.565.10:FF:000006">
    <property type="entry name" value="Sensor histidine kinase WalK"/>
    <property type="match status" value="1"/>
</dbReference>
<dbReference type="RefSeq" id="WP_169422087.1">
    <property type="nucleotide sequence ID" value="NZ_JABBFX010000003.1"/>
</dbReference>
<dbReference type="Gene3D" id="3.30.565.10">
    <property type="entry name" value="Histidine kinase-like ATPase, C-terminal domain"/>
    <property type="match status" value="1"/>
</dbReference>
<keyword evidence="4" id="KW-0597">Phosphoprotein</keyword>
<proteinExistence type="predicted"/>
<sequence>MSAGPASREGACDGEVEELLDSIRRAKGRLRELLVERETQLRMAARLASVGAWRVVLAPLRFLPSAEWLRLLAQGTDGAVSLTGALRLFPRPARRTLLAHVRDGLRGHAGFDLVVPARTLAGERIHLRLIAEPEFDATGALAALHGACQDVTEQVAREREATGLALRLANTVESITDGLLSLDRDWRVTYVNAAAERILRCRREPMAGQVLWQVFPHAVGGVFHHECEQALAENRPRVFQSFLEGLGIWLEVRAYPTGQGLAVYFTDVTQQRLLQEELARHQRGLEQLVQERTQELRNANDELAAFTMAVAHDLRAPLAAIEGFSRALQERLPAHDDRAQHYADRTAAGVERMGDMIDALLALSRVGQTPLERRPIDLSALAAEVVEQLRAADPLRQIKVEITPGLQASADPRLLRTVLENLLGNAWKFTRRTAGARIRFGLAGDGAFCVADNGAGFDLAYAHKLFTPFQRFHAQEDFPGTGVGLAAVRRVIQRHGGTISAESAAGEGATFHFTLAPAG</sequence>
<dbReference type="InterPro" id="IPR003661">
    <property type="entry name" value="HisK_dim/P_dom"/>
</dbReference>
<dbReference type="PRINTS" id="PR00344">
    <property type="entry name" value="BCTRLSENSOR"/>
</dbReference>
<dbReference type="EMBL" id="JABBFX010000003">
    <property type="protein sequence ID" value="NML47829.1"/>
    <property type="molecule type" value="Genomic_DNA"/>
</dbReference>